<comment type="caution">
    <text evidence="3">The sequence shown here is derived from an EMBL/GenBank/DDBJ whole genome shotgun (WGS) entry which is preliminary data.</text>
</comment>
<evidence type="ECO:0000256" key="1">
    <source>
        <dbReference type="PIRNR" id="PIRNR028141"/>
    </source>
</evidence>
<dbReference type="PIRSF" id="PIRSF028141">
    <property type="entry name" value="C-di-GMP_BP_PA4608"/>
    <property type="match status" value="1"/>
</dbReference>
<accession>A0A919BDT1</accession>
<dbReference type="GO" id="GO:0035438">
    <property type="term" value="F:cyclic-di-GMP binding"/>
    <property type="evidence" value="ECO:0007669"/>
    <property type="project" value="InterPro"/>
</dbReference>
<dbReference type="AlphaFoldDB" id="A0A919BDT1"/>
<keyword evidence="1" id="KW-0973">c-di-GMP</keyword>
<protein>
    <recommendedName>
        <fullName evidence="1">Cyclic diguanosine monophosphate-binding protein</fullName>
        <shortName evidence="1">c-di-GMP-binding protein</shortName>
    </recommendedName>
    <alternativeName>
        <fullName evidence="1">Pilz domain-containing protein</fullName>
    </alternativeName>
</protein>
<proteinExistence type="predicted"/>
<evidence type="ECO:0000313" key="4">
    <source>
        <dbReference type="Proteomes" id="UP000623842"/>
    </source>
</evidence>
<keyword evidence="1" id="KW-0547">Nucleotide-binding</keyword>
<dbReference type="RefSeq" id="WP_189767701.1">
    <property type="nucleotide sequence ID" value="NZ_BNCK01000002.1"/>
</dbReference>
<feature type="domain" description="PilZ" evidence="2">
    <location>
        <begin position="3"/>
        <end position="100"/>
    </location>
</feature>
<gene>
    <name evidence="3" type="ORF">GCM10017161_08990</name>
</gene>
<dbReference type="Proteomes" id="UP000623842">
    <property type="component" value="Unassembled WGS sequence"/>
</dbReference>
<comment type="subunit">
    <text evidence="1">Monomer in both c-di-GMP-bound and free forms.</text>
</comment>
<keyword evidence="4" id="KW-1185">Reference proteome</keyword>
<dbReference type="Gene3D" id="2.40.10.220">
    <property type="entry name" value="predicted glycosyltransferase like domains"/>
    <property type="match status" value="1"/>
</dbReference>
<dbReference type="InterPro" id="IPR009875">
    <property type="entry name" value="PilZ_domain"/>
</dbReference>
<evidence type="ECO:0000259" key="2">
    <source>
        <dbReference type="Pfam" id="PF07238"/>
    </source>
</evidence>
<reference evidence="3" key="1">
    <citation type="journal article" date="2014" name="Int. J. Syst. Evol. Microbiol.">
        <title>Complete genome sequence of Corynebacterium casei LMG S-19264T (=DSM 44701T), isolated from a smear-ripened cheese.</title>
        <authorList>
            <consortium name="US DOE Joint Genome Institute (JGI-PGF)"/>
            <person name="Walter F."/>
            <person name="Albersmeier A."/>
            <person name="Kalinowski J."/>
            <person name="Ruckert C."/>
        </authorList>
    </citation>
    <scope>NUCLEOTIDE SEQUENCE</scope>
    <source>
        <strain evidence="3">KCTC 42731</strain>
    </source>
</reference>
<organism evidence="3 4">
    <name type="scientific">Thalassotalea marina</name>
    <dbReference type="NCBI Taxonomy" id="1673741"/>
    <lineage>
        <taxon>Bacteria</taxon>
        <taxon>Pseudomonadati</taxon>
        <taxon>Pseudomonadota</taxon>
        <taxon>Gammaproteobacteria</taxon>
        <taxon>Alteromonadales</taxon>
        <taxon>Colwelliaceae</taxon>
        <taxon>Thalassotalea</taxon>
    </lineage>
</organism>
<dbReference type="InterPro" id="IPR027021">
    <property type="entry name" value="C-di-GMP_BP_PA4608"/>
</dbReference>
<name>A0A919BDT1_9GAMM</name>
<evidence type="ECO:0000313" key="3">
    <source>
        <dbReference type="EMBL" id="GHF83874.1"/>
    </source>
</evidence>
<dbReference type="EMBL" id="BNCK01000002">
    <property type="protein sequence ID" value="GHF83874.1"/>
    <property type="molecule type" value="Genomic_DNA"/>
</dbReference>
<sequence>MENRRQFTRILFSIDAQLEIEDKIYSINIHDISLNGALVSAPKSDDDILNKLGLLSFNLSENDAPVCMHVAVVHVEPEEIGLRCNAIDIDSVTYLRRLVELNLGDESQLNKELSQLTRSFSE</sequence>
<comment type="function">
    <text evidence="1">Binds the second messenger bis-(3'-5') cyclic dimeric guanosine monophosphate (c-di-GMP). Can bind two c-di-GMP molecules per monomer. May play a role in bacterial second-messenger regulated processes. Binding to c-di-GMP induces a conformational change of the C- and N-termini resulting in the exposure of a highly negative surface on one side of the protein to a possible effector protein.</text>
</comment>
<dbReference type="SUPFAM" id="SSF141371">
    <property type="entry name" value="PilZ domain-like"/>
    <property type="match status" value="1"/>
</dbReference>
<reference evidence="3" key="2">
    <citation type="submission" date="2020-09" db="EMBL/GenBank/DDBJ databases">
        <authorList>
            <person name="Sun Q."/>
            <person name="Kim S."/>
        </authorList>
    </citation>
    <scope>NUCLEOTIDE SEQUENCE</scope>
    <source>
        <strain evidence="3">KCTC 42731</strain>
    </source>
</reference>
<dbReference type="Pfam" id="PF07238">
    <property type="entry name" value="PilZ"/>
    <property type="match status" value="1"/>
</dbReference>